<dbReference type="EMBL" id="LBNQ01000022">
    <property type="protein sequence ID" value="KKW68138.1"/>
    <property type="molecule type" value="Genomic_DNA"/>
</dbReference>
<sequence>MTDEQLINDTRRWVDEAVIGLNLCPFAKAVQVKQLVHYTVSRARDAQQLSKDLARELIALADMPPQQRDTTLLIVPDMLQDFLDFNDFLDQADALLEQLGFSGILQIADFHPDYQFADTQPEDPGNYTNRAPYPTLHLLREDSIDAAVAAFPDASAIFERNIEVLEALGSQGLAKVGFPFRGNGHEEKA</sequence>
<organism evidence="1 2">
    <name type="scientific">Lampropedia cohaerens</name>
    <dbReference type="NCBI Taxonomy" id="1610491"/>
    <lineage>
        <taxon>Bacteria</taxon>
        <taxon>Pseudomonadati</taxon>
        <taxon>Pseudomonadota</taxon>
        <taxon>Betaproteobacteria</taxon>
        <taxon>Burkholderiales</taxon>
        <taxon>Comamonadaceae</taxon>
        <taxon>Lampropedia</taxon>
    </lineage>
</organism>
<proteinExistence type="predicted"/>
<dbReference type="PATRIC" id="fig|1610491.3.peg.1402"/>
<dbReference type="InterPro" id="IPR009858">
    <property type="entry name" value="DUF1415"/>
</dbReference>
<dbReference type="Pfam" id="PF07209">
    <property type="entry name" value="DUF1415"/>
    <property type="match status" value="1"/>
</dbReference>
<comment type="caution">
    <text evidence="1">The sequence shown here is derived from an EMBL/GenBank/DDBJ whole genome shotgun (WGS) entry which is preliminary data.</text>
</comment>
<evidence type="ECO:0000313" key="1">
    <source>
        <dbReference type="EMBL" id="KKW68138.1"/>
    </source>
</evidence>
<name>A0A0U1Q050_9BURK</name>
<dbReference type="STRING" id="1610491.AAV94_06610"/>
<accession>A0A0U1Q050</accession>
<dbReference type="RefSeq" id="WP_046741537.1">
    <property type="nucleotide sequence ID" value="NZ_LBNQ01000022.1"/>
</dbReference>
<evidence type="ECO:0000313" key="2">
    <source>
        <dbReference type="Proteomes" id="UP000050580"/>
    </source>
</evidence>
<dbReference type="AlphaFoldDB" id="A0A0U1Q050"/>
<dbReference type="OrthoDB" id="277390at2"/>
<evidence type="ECO:0008006" key="3">
    <source>
        <dbReference type="Google" id="ProtNLM"/>
    </source>
</evidence>
<dbReference type="Proteomes" id="UP000050580">
    <property type="component" value="Unassembled WGS sequence"/>
</dbReference>
<keyword evidence="2" id="KW-1185">Reference proteome</keyword>
<reference evidence="1 2" key="1">
    <citation type="submission" date="2015-05" db="EMBL/GenBank/DDBJ databases">
        <title>Draft genome sequence of Lampropedia sp. CT6, isolated from the microbial mat of a hot water spring, located at Manikaran, India.</title>
        <authorList>
            <person name="Tripathi C."/>
            <person name="Rani P."/>
            <person name="Mahato N.K."/>
            <person name="Lal R."/>
        </authorList>
    </citation>
    <scope>NUCLEOTIDE SEQUENCE [LARGE SCALE GENOMIC DNA]</scope>
    <source>
        <strain evidence="1 2">CT6</strain>
    </source>
</reference>
<gene>
    <name evidence="1" type="ORF">AAV94_06610</name>
</gene>
<protein>
    <recommendedName>
        <fullName evidence="3">Peptidase</fullName>
    </recommendedName>
</protein>